<evidence type="ECO:0000313" key="2">
    <source>
        <dbReference type="EMBL" id="MBB3142763.1"/>
    </source>
</evidence>
<organism evidence="2 3">
    <name type="scientific">Halomonas organivorans</name>
    <dbReference type="NCBI Taxonomy" id="257772"/>
    <lineage>
        <taxon>Bacteria</taxon>
        <taxon>Pseudomonadati</taxon>
        <taxon>Pseudomonadota</taxon>
        <taxon>Gammaproteobacteria</taxon>
        <taxon>Oceanospirillales</taxon>
        <taxon>Halomonadaceae</taxon>
        <taxon>Halomonas</taxon>
    </lineage>
</organism>
<reference evidence="2 3" key="1">
    <citation type="submission" date="2020-08" db="EMBL/GenBank/DDBJ databases">
        <title>Genomic Encyclopedia of Type Strains, Phase III (KMG-III): the genomes of soil and plant-associated and newly described type strains.</title>
        <authorList>
            <person name="Whitman W."/>
        </authorList>
    </citation>
    <scope>NUCLEOTIDE SEQUENCE [LARGE SCALE GENOMIC DNA]</scope>
    <source>
        <strain evidence="2 3">CECT 5995</strain>
    </source>
</reference>
<name>A0A7W5C1S0_9GAMM</name>
<evidence type="ECO:0000313" key="3">
    <source>
        <dbReference type="Proteomes" id="UP000525987"/>
    </source>
</evidence>
<keyword evidence="3" id="KW-1185">Reference proteome</keyword>
<dbReference type="AlphaFoldDB" id="A0A7W5C1S0"/>
<dbReference type="Proteomes" id="UP000525987">
    <property type="component" value="Unassembled WGS sequence"/>
</dbReference>
<comment type="caution">
    <text evidence="2">The sequence shown here is derived from an EMBL/GenBank/DDBJ whole genome shotgun (WGS) entry which is preliminary data.</text>
</comment>
<gene>
    <name evidence="2" type="ORF">FHR96_003664</name>
</gene>
<accession>A0A7W5C1S0</accession>
<dbReference type="RefSeq" id="WP_183389119.1">
    <property type="nucleotide sequence ID" value="NZ_JACHXM010000026.1"/>
</dbReference>
<dbReference type="EMBL" id="JACHXM010000026">
    <property type="protein sequence ID" value="MBB3142763.1"/>
    <property type="molecule type" value="Genomic_DNA"/>
</dbReference>
<feature type="domain" description="RhsPI" evidence="1">
    <location>
        <begin position="23"/>
        <end position="121"/>
    </location>
</feature>
<dbReference type="SUPFAM" id="SSF160631">
    <property type="entry name" value="SMI1/KNR4-like"/>
    <property type="match status" value="1"/>
</dbReference>
<proteinExistence type="predicted"/>
<dbReference type="Pfam" id="PF26352">
    <property type="entry name" value="RhsPI"/>
    <property type="match status" value="1"/>
</dbReference>
<protein>
    <recommendedName>
        <fullName evidence="1">RhsPI domain-containing protein</fullName>
    </recommendedName>
</protein>
<dbReference type="InterPro" id="IPR058812">
    <property type="entry name" value="RhsPI"/>
</dbReference>
<evidence type="ECO:0000259" key="1">
    <source>
        <dbReference type="Pfam" id="PF26352"/>
    </source>
</evidence>
<dbReference type="InterPro" id="IPR037883">
    <property type="entry name" value="Knr4/Smi1-like_sf"/>
</dbReference>
<sequence>MKQPSNITTMARKIWKEPLHTELSKKYIDVSLYRELKNNIPDSAIALEEVFPMSELEEIWENFKPYLEPHKIFPLIGTLGETVICIGYGKENREKIYYFDFDFGKIPLNNDNLDDFIEKLKTK</sequence>